<feature type="compositionally biased region" description="Polar residues" evidence="1">
    <location>
        <begin position="29"/>
        <end position="42"/>
    </location>
</feature>
<sequence>MNTSGKVYNVTTIRNVEEHLRTLKRHSSTKALSLNSKQTPATPTGPAPVNSNTSGSLTCSGGTWVDERRANNRNSEFQLLGGSSKPVKKGVISSSAHRTPLFDSVMMATPSAELHAMHQNNDGRYLCIKIIFQVTSRGPDRHVPPLLDGTEYCMSLYGHWRTRKGPRLLPQAVAGESFRESGCRQLKVSPTWTNRSGESPALVQGGVMAARLLDRLKRSLFKDGQGAEPDQDAEGGPEAEGFSKDWWEAELEEEEECVTEQLRGTLCFDGGEVGAEEGGEGMDSDSDFLGESMEEGLSSTGTQEPS</sequence>
<feature type="compositionally biased region" description="Polar residues" evidence="1">
    <location>
        <begin position="49"/>
        <end position="60"/>
    </location>
</feature>
<feature type="region of interest" description="Disordered" evidence="1">
    <location>
        <begin position="24"/>
        <end position="60"/>
    </location>
</feature>
<proteinExistence type="predicted"/>
<dbReference type="Proteomes" id="UP001345963">
    <property type="component" value="Unassembled WGS sequence"/>
</dbReference>
<dbReference type="EMBL" id="JAHUTI010011747">
    <property type="protein sequence ID" value="MED6236345.1"/>
    <property type="molecule type" value="Genomic_DNA"/>
</dbReference>
<feature type="compositionally biased region" description="Acidic residues" evidence="1">
    <location>
        <begin position="274"/>
        <end position="294"/>
    </location>
</feature>
<keyword evidence="3" id="KW-1185">Reference proteome</keyword>
<gene>
    <name evidence="2" type="ORF">ATANTOWER_007790</name>
</gene>
<reference evidence="2 3" key="1">
    <citation type="submission" date="2021-07" db="EMBL/GenBank/DDBJ databases">
        <authorList>
            <person name="Palmer J.M."/>
        </authorList>
    </citation>
    <scope>NUCLEOTIDE SEQUENCE [LARGE SCALE GENOMIC DNA]</scope>
    <source>
        <strain evidence="2 3">AT_MEX2019</strain>
        <tissue evidence="2">Muscle</tissue>
    </source>
</reference>
<name>A0ABU7AEQ2_9TELE</name>
<evidence type="ECO:0000256" key="1">
    <source>
        <dbReference type="SAM" id="MobiDB-lite"/>
    </source>
</evidence>
<feature type="compositionally biased region" description="Polar residues" evidence="1">
    <location>
        <begin position="297"/>
        <end position="306"/>
    </location>
</feature>
<organism evidence="2 3">
    <name type="scientific">Ataeniobius toweri</name>
    <dbReference type="NCBI Taxonomy" id="208326"/>
    <lineage>
        <taxon>Eukaryota</taxon>
        <taxon>Metazoa</taxon>
        <taxon>Chordata</taxon>
        <taxon>Craniata</taxon>
        <taxon>Vertebrata</taxon>
        <taxon>Euteleostomi</taxon>
        <taxon>Actinopterygii</taxon>
        <taxon>Neopterygii</taxon>
        <taxon>Teleostei</taxon>
        <taxon>Neoteleostei</taxon>
        <taxon>Acanthomorphata</taxon>
        <taxon>Ovalentaria</taxon>
        <taxon>Atherinomorphae</taxon>
        <taxon>Cyprinodontiformes</taxon>
        <taxon>Goodeidae</taxon>
        <taxon>Ataeniobius</taxon>
    </lineage>
</organism>
<feature type="region of interest" description="Disordered" evidence="1">
    <location>
        <begin position="268"/>
        <end position="306"/>
    </location>
</feature>
<comment type="caution">
    <text evidence="2">The sequence shown here is derived from an EMBL/GenBank/DDBJ whole genome shotgun (WGS) entry which is preliminary data.</text>
</comment>
<protein>
    <submittedName>
        <fullName evidence="2">Uncharacterized protein</fullName>
    </submittedName>
</protein>
<evidence type="ECO:0000313" key="3">
    <source>
        <dbReference type="Proteomes" id="UP001345963"/>
    </source>
</evidence>
<evidence type="ECO:0000313" key="2">
    <source>
        <dbReference type="EMBL" id="MED6236345.1"/>
    </source>
</evidence>
<accession>A0ABU7AEQ2</accession>